<comment type="function">
    <text evidence="10">Catalyzes the attachment of proline to tRNA(Pro) in a two-step reaction: proline is first activated by ATP to form Pro-AMP and then transferred to the acceptor end of tRNA(Pro). As ProRS can inadvertently accommodate and process non-cognate amino acids such as alanine and cysteine, to avoid such errors it has two additional distinct editing activities against alanine. One activity is designated as 'pretransfer' editing and involves the tRNA(Pro)-independent hydrolysis of activated Ala-AMP. The other activity is designated 'posttransfer' editing and involves deacylation of mischarged Ala-tRNA(Pro). The misacylated Cys-tRNA(Pro) is not edited by ProRS.</text>
</comment>
<comment type="catalytic activity">
    <reaction evidence="9 10">
        <text>tRNA(Pro) + L-proline + ATP = L-prolyl-tRNA(Pro) + AMP + diphosphate</text>
        <dbReference type="Rhea" id="RHEA:14305"/>
        <dbReference type="Rhea" id="RHEA-COMP:9700"/>
        <dbReference type="Rhea" id="RHEA-COMP:9702"/>
        <dbReference type="ChEBI" id="CHEBI:30616"/>
        <dbReference type="ChEBI" id="CHEBI:33019"/>
        <dbReference type="ChEBI" id="CHEBI:60039"/>
        <dbReference type="ChEBI" id="CHEBI:78442"/>
        <dbReference type="ChEBI" id="CHEBI:78532"/>
        <dbReference type="ChEBI" id="CHEBI:456215"/>
        <dbReference type="EC" id="6.1.1.15"/>
    </reaction>
</comment>
<dbReference type="InterPro" id="IPR002316">
    <property type="entry name" value="Pro-tRNA-ligase_IIa"/>
</dbReference>
<evidence type="ECO:0000256" key="3">
    <source>
        <dbReference type="ARBA" id="ARBA00022490"/>
    </source>
</evidence>
<protein>
    <recommendedName>
        <fullName evidence="10">Proline--tRNA ligase</fullName>
        <ecNumber evidence="10">6.1.1.15</ecNumber>
    </recommendedName>
    <alternativeName>
        <fullName evidence="10">Prolyl-tRNA synthetase</fullName>
        <shortName evidence="10">ProRS</shortName>
    </alternativeName>
</protein>
<dbReference type="CDD" id="cd04334">
    <property type="entry name" value="ProRS-INS"/>
    <property type="match status" value="1"/>
</dbReference>
<dbReference type="InterPro" id="IPR007214">
    <property type="entry name" value="YbaK/aa-tRNA-synth-assoc-dom"/>
</dbReference>
<keyword evidence="7 10" id="KW-0648">Protein biosynthesis</keyword>
<dbReference type="HAMAP" id="MF_01569">
    <property type="entry name" value="Pro_tRNA_synth_type1"/>
    <property type="match status" value="1"/>
</dbReference>
<dbReference type="KEGG" id="bsto:C0V70_18235"/>
<evidence type="ECO:0000256" key="2">
    <source>
        <dbReference type="ARBA" id="ARBA00011738"/>
    </source>
</evidence>
<evidence type="ECO:0000256" key="4">
    <source>
        <dbReference type="ARBA" id="ARBA00022598"/>
    </source>
</evidence>
<dbReference type="Gene3D" id="3.40.50.800">
    <property type="entry name" value="Anticodon-binding domain"/>
    <property type="match status" value="1"/>
</dbReference>
<keyword evidence="3 10" id="KW-0963">Cytoplasm</keyword>
<name>A0A2K9NWW4_BACTC</name>
<dbReference type="PRINTS" id="PR01046">
    <property type="entry name" value="TRNASYNTHPRO"/>
</dbReference>
<organism evidence="11 12">
    <name type="scientific">Bacteriovorax stolpii</name>
    <name type="common">Bdellovibrio stolpii</name>
    <dbReference type="NCBI Taxonomy" id="960"/>
    <lineage>
        <taxon>Bacteria</taxon>
        <taxon>Pseudomonadati</taxon>
        <taxon>Bdellovibrionota</taxon>
        <taxon>Bacteriovoracia</taxon>
        <taxon>Bacteriovoracales</taxon>
        <taxon>Bacteriovoracaceae</taxon>
        <taxon>Bacteriovorax</taxon>
    </lineage>
</organism>
<keyword evidence="5 10" id="KW-0547">Nucleotide-binding</keyword>
<dbReference type="GO" id="GO:0006433">
    <property type="term" value="P:prolyl-tRNA aminoacylation"/>
    <property type="evidence" value="ECO:0007669"/>
    <property type="project" value="UniProtKB-UniRule"/>
</dbReference>
<dbReference type="PANTHER" id="PTHR42753">
    <property type="entry name" value="MITOCHONDRIAL RIBOSOME PROTEIN L39/PROLYL-TRNA LIGASE FAMILY MEMBER"/>
    <property type="match status" value="1"/>
</dbReference>
<dbReference type="Pfam" id="PF00587">
    <property type="entry name" value="tRNA-synt_2b"/>
    <property type="match status" value="1"/>
</dbReference>
<dbReference type="EMBL" id="CP025704">
    <property type="protein sequence ID" value="AUO00008.1"/>
    <property type="molecule type" value="Genomic_DNA"/>
</dbReference>
<dbReference type="SUPFAM" id="SSF52954">
    <property type="entry name" value="Class II aaRS ABD-related"/>
    <property type="match status" value="1"/>
</dbReference>
<dbReference type="GO" id="GO:0004827">
    <property type="term" value="F:proline-tRNA ligase activity"/>
    <property type="evidence" value="ECO:0007669"/>
    <property type="project" value="UniProtKB-UniRule"/>
</dbReference>
<keyword evidence="12" id="KW-1185">Reference proteome</keyword>
<dbReference type="NCBIfam" id="NF006625">
    <property type="entry name" value="PRK09194.1"/>
    <property type="match status" value="1"/>
</dbReference>
<dbReference type="GO" id="GO:0005829">
    <property type="term" value="C:cytosol"/>
    <property type="evidence" value="ECO:0007669"/>
    <property type="project" value="TreeGrafter"/>
</dbReference>
<dbReference type="PROSITE" id="PS50862">
    <property type="entry name" value="AA_TRNA_LIGASE_II"/>
    <property type="match status" value="1"/>
</dbReference>
<evidence type="ECO:0000256" key="6">
    <source>
        <dbReference type="ARBA" id="ARBA00022840"/>
    </source>
</evidence>
<dbReference type="RefSeq" id="WP_102245295.1">
    <property type="nucleotide sequence ID" value="NZ_CP025704.1"/>
</dbReference>
<dbReference type="SUPFAM" id="SSF55681">
    <property type="entry name" value="Class II aaRS and biotin synthetases"/>
    <property type="match status" value="1"/>
</dbReference>
<dbReference type="Proteomes" id="UP000235584">
    <property type="component" value="Chromosome"/>
</dbReference>
<dbReference type="Pfam" id="PF04073">
    <property type="entry name" value="tRNA_edit"/>
    <property type="match status" value="1"/>
</dbReference>
<dbReference type="GO" id="GO:0002161">
    <property type="term" value="F:aminoacyl-tRNA deacylase activity"/>
    <property type="evidence" value="ECO:0007669"/>
    <property type="project" value="InterPro"/>
</dbReference>
<dbReference type="InterPro" id="IPR036754">
    <property type="entry name" value="YbaK/aa-tRNA-synt-asso_dom_sf"/>
</dbReference>
<keyword evidence="6 10" id="KW-0067">ATP-binding</keyword>
<dbReference type="SUPFAM" id="SSF55826">
    <property type="entry name" value="YbaK/ProRS associated domain"/>
    <property type="match status" value="1"/>
</dbReference>
<accession>A0A2K9NWW4</accession>
<evidence type="ECO:0000256" key="7">
    <source>
        <dbReference type="ARBA" id="ARBA00022917"/>
    </source>
</evidence>
<dbReference type="InterPro" id="IPR004500">
    <property type="entry name" value="Pro-tRNA-synth_IIa_bac-type"/>
</dbReference>
<dbReference type="AlphaFoldDB" id="A0A2K9NWW4"/>
<dbReference type="NCBIfam" id="TIGR00409">
    <property type="entry name" value="proS_fam_II"/>
    <property type="match status" value="1"/>
</dbReference>
<dbReference type="PANTHER" id="PTHR42753:SF2">
    <property type="entry name" value="PROLINE--TRNA LIGASE"/>
    <property type="match status" value="1"/>
</dbReference>
<dbReference type="Pfam" id="PF03129">
    <property type="entry name" value="HGTP_anticodon"/>
    <property type="match status" value="1"/>
</dbReference>
<evidence type="ECO:0000313" key="11">
    <source>
        <dbReference type="EMBL" id="AUO00008.1"/>
    </source>
</evidence>
<evidence type="ECO:0000256" key="5">
    <source>
        <dbReference type="ARBA" id="ARBA00022741"/>
    </source>
</evidence>
<evidence type="ECO:0000313" key="12">
    <source>
        <dbReference type="Proteomes" id="UP000235584"/>
    </source>
</evidence>
<dbReference type="InterPro" id="IPR033730">
    <property type="entry name" value="ProRS_core_prok"/>
</dbReference>
<proteinExistence type="inferred from homology"/>
<dbReference type="InterPro" id="IPR004154">
    <property type="entry name" value="Anticodon-bd"/>
</dbReference>
<evidence type="ECO:0000256" key="1">
    <source>
        <dbReference type="ARBA" id="ARBA00004496"/>
    </source>
</evidence>
<gene>
    <name evidence="10" type="primary">proS</name>
    <name evidence="11" type="ORF">C0V70_18235</name>
</gene>
<dbReference type="Gene3D" id="3.30.930.10">
    <property type="entry name" value="Bira Bifunctional Protein, Domain 2"/>
    <property type="match status" value="2"/>
</dbReference>
<dbReference type="InterPro" id="IPR050062">
    <property type="entry name" value="Pro-tRNA_synthetase"/>
</dbReference>
<comment type="subcellular location">
    <subcellularLocation>
        <location evidence="1 10">Cytoplasm</location>
    </subcellularLocation>
</comment>
<comment type="subunit">
    <text evidence="2 10">Homodimer.</text>
</comment>
<evidence type="ECO:0000256" key="8">
    <source>
        <dbReference type="ARBA" id="ARBA00023146"/>
    </source>
</evidence>
<dbReference type="InterPro" id="IPR006195">
    <property type="entry name" value="aa-tRNA-synth_II"/>
</dbReference>
<comment type="similarity">
    <text evidence="10">Belongs to the class-II aminoacyl-tRNA synthetase family. ProS type 1 subfamily.</text>
</comment>
<dbReference type="CDD" id="cd00861">
    <property type="entry name" value="ProRS_anticodon_short"/>
    <property type="match status" value="1"/>
</dbReference>
<keyword evidence="4 10" id="KW-0436">Ligase</keyword>
<dbReference type="InterPro" id="IPR023717">
    <property type="entry name" value="Pro-tRNA-Synthase_IIa_type1"/>
</dbReference>
<evidence type="ECO:0000256" key="9">
    <source>
        <dbReference type="ARBA" id="ARBA00047671"/>
    </source>
</evidence>
<dbReference type="EC" id="6.1.1.15" evidence="10"/>
<reference evidence="11 12" key="1">
    <citation type="submission" date="2018-01" db="EMBL/GenBank/DDBJ databases">
        <title>Complete genome sequence of Bacteriovorax stolpii DSM12778.</title>
        <authorList>
            <person name="Tang B."/>
            <person name="Chang J."/>
        </authorList>
    </citation>
    <scope>NUCLEOTIDE SEQUENCE [LARGE SCALE GENOMIC DNA]</scope>
    <source>
        <strain evidence="11 12">DSM 12778</strain>
    </source>
</reference>
<dbReference type="OrthoDB" id="9809052at2"/>
<sequence length="572" mass="63700">MKLSTGFWQTYKEVPADAEIASHQLMIRTGLIHKAGSGLYNYLPMGLRSIRKVENIIREELDKIGCFEITMSVVTPGELWQETGRWDKMGGLMLRFKDKKDADLCISPTNEEAVTDIFRKTIKSYKQLPVTLYQINTKFRDEIRPRFGLMRGREFTMKDAYSFHLDKASLDVGYQALYDAYTAIFTRLGLEFIPVEADGGAMASSDSKTHEFQVVANSGEDLIIYSAEAKYAANIEKAQTKRAPTTYDMNVVPMKEVETVKTETIEAVCALLGQTAAQSLKSMVYTATTGNESKMILAMMIGDDSVNEIKLQNFLKCDHLAASSEDELKKAKLWKGYIGPFGLEGQLEIIFDNAVNLDASYTIGANKKDAHVMGFNPKRDMKKIIQADLRLSKAGDLTLDGKHTVVEKRGIEVGHVFQLGDKYTKDMKVGVLDQNGKLVTPLMGCYGIGVTRVVAAAIEQNHDANGIIWPKSIAPYDVYFATIVKAEEFAKIADEIYADMKKAGIDVVYDDRNVGPGNKFKDADLLGLPYRVVLGERDFGASGELEIIERKTGTVTKVKRDELISTLKNLLK</sequence>
<evidence type="ECO:0000256" key="10">
    <source>
        <dbReference type="HAMAP-Rule" id="MF_01569"/>
    </source>
</evidence>
<dbReference type="GO" id="GO:0005524">
    <property type="term" value="F:ATP binding"/>
    <property type="evidence" value="ECO:0007669"/>
    <property type="project" value="UniProtKB-UniRule"/>
</dbReference>
<dbReference type="InterPro" id="IPR045864">
    <property type="entry name" value="aa-tRNA-synth_II/BPL/LPL"/>
</dbReference>
<keyword evidence="8 10" id="KW-0030">Aminoacyl-tRNA synthetase</keyword>
<dbReference type="InterPro" id="IPR036621">
    <property type="entry name" value="Anticodon-bd_dom_sf"/>
</dbReference>
<dbReference type="CDD" id="cd00779">
    <property type="entry name" value="ProRS_core_prok"/>
    <property type="match status" value="1"/>
</dbReference>
<dbReference type="InterPro" id="IPR002314">
    <property type="entry name" value="aa-tRNA-synt_IIb"/>
</dbReference>
<comment type="domain">
    <text evidence="10">Consists of three domains: the N-terminal catalytic domain, the editing domain and the C-terminal anticodon-binding domain.</text>
</comment>
<dbReference type="InterPro" id="IPR044140">
    <property type="entry name" value="ProRS_anticodon_short"/>
</dbReference>